<evidence type="ECO:0000313" key="1">
    <source>
        <dbReference type="EMBL" id="AAT40134.1"/>
    </source>
</evidence>
<organism evidence="1">
    <name type="scientific">Bassia scoparia</name>
    <name type="common">Summer cypress</name>
    <name type="synonym">Kochia scoparia</name>
    <dbReference type="NCBI Taxonomy" id="83154"/>
    <lineage>
        <taxon>Eukaryota</taxon>
        <taxon>Viridiplantae</taxon>
        <taxon>Streptophyta</taxon>
        <taxon>Embryophyta</taxon>
        <taxon>Tracheophyta</taxon>
        <taxon>Spermatophyta</taxon>
        <taxon>Magnoliopsida</taxon>
        <taxon>eudicotyledons</taxon>
        <taxon>Gunneridae</taxon>
        <taxon>Pentapetalae</taxon>
        <taxon>Caryophyllales</taxon>
        <taxon>Chenopodiaceae</taxon>
        <taxon>Camphorosmoideae</taxon>
        <taxon>Camphorosmeae</taxon>
        <taxon>Bassia</taxon>
    </lineage>
</organism>
<name>Q6IWI2_BASSC</name>
<accession>Q6IWI2</accession>
<dbReference type="AlphaFoldDB" id="Q6IWI2"/>
<feature type="non-terminal residue" evidence="1">
    <location>
        <position position="1"/>
    </location>
</feature>
<proteinExistence type="evidence at transcript level"/>
<dbReference type="EMBL" id="AY617074">
    <property type="protein sequence ID" value="AAT40134.1"/>
    <property type="molecule type" value="mRNA"/>
</dbReference>
<protein>
    <submittedName>
        <fullName evidence="1">Uncharacterized protein</fullName>
    </submittedName>
</protein>
<reference evidence="1" key="1">
    <citation type="journal article" date="2005" name="Weed Sci.">
        <title>Dicamba-responsive genes in herbicide-resistant and susceptible biotypes of kochia (Kochia scoparia).</title>
        <authorList>
            <person name="Kern A.J."/>
            <person name="Chaverra M.E."/>
            <person name="Cranston H.J."/>
            <person name="Dyer W.E."/>
        </authorList>
    </citation>
    <scope>NUCLEOTIDE SEQUENCE</scope>
    <source>
        <strain evidence="1">Line 254</strain>
    </source>
</reference>
<sequence>SAMSVGRLVNKRSLCMSCNNSGVIKLKCTFKKLSIVDLIGKGLLKLRVCVLYAEVN</sequence>